<feature type="compositionally biased region" description="Pro residues" evidence="1">
    <location>
        <begin position="1"/>
        <end position="18"/>
    </location>
</feature>
<gene>
    <name evidence="2" type="ORF">F2P81_003879</name>
</gene>
<dbReference type="Proteomes" id="UP000438429">
    <property type="component" value="Unassembled WGS sequence"/>
</dbReference>
<reference evidence="2 3" key="1">
    <citation type="submission" date="2019-06" db="EMBL/GenBank/DDBJ databases">
        <title>Draft genomes of female and male turbot (Scophthalmus maximus).</title>
        <authorList>
            <person name="Xu H."/>
            <person name="Xu X.-W."/>
            <person name="Shao C."/>
            <person name="Chen S."/>
        </authorList>
    </citation>
    <scope>NUCLEOTIDE SEQUENCE [LARGE SCALE GENOMIC DNA]</scope>
    <source>
        <strain evidence="2">Ysfricsl-2016a</strain>
        <tissue evidence="2">Blood</tissue>
    </source>
</reference>
<name>A0A6A4TPP0_SCOMX</name>
<organism evidence="2 3">
    <name type="scientific">Scophthalmus maximus</name>
    <name type="common">Turbot</name>
    <name type="synonym">Psetta maxima</name>
    <dbReference type="NCBI Taxonomy" id="52904"/>
    <lineage>
        <taxon>Eukaryota</taxon>
        <taxon>Metazoa</taxon>
        <taxon>Chordata</taxon>
        <taxon>Craniata</taxon>
        <taxon>Vertebrata</taxon>
        <taxon>Euteleostomi</taxon>
        <taxon>Actinopterygii</taxon>
        <taxon>Neopterygii</taxon>
        <taxon>Teleostei</taxon>
        <taxon>Neoteleostei</taxon>
        <taxon>Acanthomorphata</taxon>
        <taxon>Carangaria</taxon>
        <taxon>Pleuronectiformes</taxon>
        <taxon>Pleuronectoidei</taxon>
        <taxon>Scophthalmidae</taxon>
        <taxon>Scophthalmus</taxon>
    </lineage>
</organism>
<feature type="region of interest" description="Disordered" evidence="1">
    <location>
        <begin position="1"/>
        <end position="79"/>
    </location>
</feature>
<evidence type="ECO:0000256" key="1">
    <source>
        <dbReference type="SAM" id="MobiDB-lite"/>
    </source>
</evidence>
<sequence>MNPRPPKTPDGGPAPPGNHPQGRGPEPTATTPALVPLGHPHAPTAREPPGENSGSPIRVKAGPGEVACPRHEEKAQDMRPQTPLNHLFSTMTCLSLIVVLWARDSLSVQDLPGKVVVHAEVCSSQLTAVAFNQFLLFEVFKLRDDGPGPLVLRSPSSQAVHRMEADALHGVGGELQVIGSHTDKDSEVHKFHKQSTLTISLLYGQTYNKHTSSKLSLPRFIRLLHGSRQSDQCVDDLSGFPALVTVVFHSLDQVTYLPHPTAMNAYGCQAIIHIYSALKQT</sequence>
<dbReference type="EMBL" id="VEVO01000003">
    <property type="protein sequence ID" value="KAF0044721.1"/>
    <property type="molecule type" value="Genomic_DNA"/>
</dbReference>
<proteinExistence type="predicted"/>
<evidence type="ECO:0000313" key="2">
    <source>
        <dbReference type="EMBL" id="KAF0044721.1"/>
    </source>
</evidence>
<protein>
    <submittedName>
        <fullName evidence="2">Uncharacterized protein</fullName>
    </submittedName>
</protein>
<dbReference type="AlphaFoldDB" id="A0A6A4TPP0"/>
<comment type="caution">
    <text evidence="2">The sequence shown here is derived from an EMBL/GenBank/DDBJ whole genome shotgun (WGS) entry which is preliminary data.</text>
</comment>
<feature type="compositionally biased region" description="Basic and acidic residues" evidence="1">
    <location>
        <begin position="68"/>
        <end position="77"/>
    </location>
</feature>
<evidence type="ECO:0000313" key="3">
    <source>
        <dbReference type="Proteomes" id="UP000438429"/>
    </source>
</evidence>
<accession>A0A6A4TPP0</accession>